<evidence type="ECO:0000313" key="3">
    <source>
        <dbReference type="Proteomes" id="UP001319921"/>
    </source>
</evidence>
<dbReference type="Proteomes" id="UP001319921">
    <property type="component" value="Chromosome"/>
</dbReference>
<reference evidence="2 3" key="1">
    <citation type="journal article" date="2022" name="Microbiol. Resour. Announc.">
        <title>Complete Genome Sequence of the Hyperthermophilic and Acidophilic Archaeon Saccharolobus caldissimus Strain HS-3T.</title>
        <authorList>
            <person name="Sakai H.D."/>
            <person name="Kurosawa N."/>
        </authorList>
    </citation>
    <scope>NUCLEOTIDE SEQUENCE [LARGE SCALE GENOMIC DNA]</scope>
    <source>
        <strain evidence="2 3">JCM32116</strain>
    </source>
</reference>
<dbReference type="KEGG" id="scas:SACC_22270"/>
<evidence type="ECO:0000256" key="1">
    <source>
        <dbReference type="SAM" id="Phobius"/>
    </source>
</evidence>
<feature type="transmembrane region" description="Helical" evidence="1">
    <location>
        <begin position="42"/>
        <end position="63"/>
    </location>
</feature>
<dbReference type="EMBL" id="AP025226">
    <property type="protein sequence ID" value="BDB99210.1"/>
    <property type="molecule type" value="Genomic_DNA"/>
</dbReference>
<proteinExistence type="predicted"/>
<keyword evidence="1" id="KW-0812">Transmembrane</keyword>
<gene>
    <name evidence="2" type="ORF">SACC_22270</name>
</gene>
<evidence type="ECO:0000313" key="2">
    <source>
        <dbReference type="EMBL" id="BDB99210.1"/>
    </source>
</evidence>
<keyword evidence="3" id="KW-1185">Reference proteome</keyword>
<dbReference type="AlphaFoldDB" id="A0AAQ4CTS9"/>
<name>A0AAQ4CTS9_9CREN</name>
<feature type="transmembrane region" description="Helical" evidence="1">
    <location>
        <begin position="75"/>
        <end position="96"/>
    </location>
</feature>
<accession>A0AAQ4CTS9</accession>
<protein>
    <submittedName>
        <fullName evidence="2">Uncharacterized protein</fullName>
    </submittedName>
</protein>
<sequence length="180" mass="21004">MNKLKLRYVIFLLPFILWWIPLLGPFFTGLLFSYYFKTNYKYSITISILYSILLSFLTSYILLNLVKINLFNNIFHGLVIILNIIGSTVCVITAYVSSYHGTFAKILDNSVELEFTVNNIEEIDGILSQYLDINTCSKPNIRFITENRIEVTRICNNFKISYEVLRSGKILRVKARFRND</sequence>
<keyword evidence="1" id="KW-0472">Membrane</keyword>
<organism evidence="2 3">
    <name type="scientific">Saccharolobus caldissimus</name>
    <dbReference type="NCBI Taxonomy" id="1702097"/>
    <lineage>
        <taxon>Archaea</taxon>
        <taxon>Thermoproteota</taxon>
        <taxon>Thermoprotei</taxon>
        <taxon>Sulfolobales</taxon>
        <taxon>Sulfolobaceae</taxon>
        <taxon>Saccharolobus</taxon>
    </lineage>
</organism>
<keyword evidence="1" id="KW-1133">Transmembrane helix</keyword>
<feature type="transmembrane region" description="Helical" evidence="1">
    <location>
        <begin position="12"/>
        <end position="36"/>
    </location>
</feature>